<keyword evidence="5" id="KW-1185">Reference proteome</keyword>
<feature type="transmembrane region" description="Helical" evidence="2">
    <location>
        <begin position="32"/>
        <end position="54"/>
    </location>
</feature>
<feature type="domain" description="MOSC" evidence="3">
    <location>
        <begin position="225"/>
        <end position="411"/>
    </location>
</feature>
<dbReference type="PROSITE" id="PS51340">
    <property type="entry name" value="MOSC"/>
    <property type="match status" value="1"/>
</dbReference>
<dbReference type="SUPFAM" id="SSF141673">
    <property type="entry name" value="MOSC N-terminal domain-like"/>
    <property type="match status" value="1"/>
</dbReference>
<dbReference type="InterPro" id="IPR011037">
    <property type="entry name" value="Pyrv_Knase-like_insert_dom_sf"/>
</dbReference>
<dbReference type="Pfam" id="PF03476">
    <property type="entry name" value="MOSC_N"/>
    <property type="match status" value="1"/>
</dbReference>
<comment type="caution">
    <text evidence="4">The sequence shown here is derived from an EMBL/GenBank/DDBJ whole genome shotgun (WGS) entry which is preliminary data.</text>
</comment>
<dbReference type="InterPro" id="IPR005303">
    <property type="entry name" value="MOCOS_middle"/>
</dbReference>
<evidence type="ECO:0000256" key="1">
    <source>
        <dbReference type="SAM" id="MobiDB-lite"/>
    </source>
</evidence>
<keyword evidence="2" id="KW-1133">Transmembrane helix</keyword>
<protein>
    <recommendedName>
        <fullName evidence="3">MOSC domain-containing protein</fullName>
    </recommendedName>
</protein>
<evidence type="ECO:0000256" key="2">
    <source>
        <dbReference type="SAM" id="Phobius"/>
    </source>
</evidence>
<dbReference type="SUPFAM" id="SSF50800">
    <property type="entry name" value="PK beta-barrel domain-like"/>
    <property type="match status" value="1"/>
</dbReference>
<keyword evidence="2" id="KW-0812">Transmembrane</keyword>
<dbReference type="Proteomes" id="UP001556367">
    <property type="component" value="Unassembled WGS sequence"/>
</dbReference>
<feature type="region of interest" description="Disordered" evidence="1">
    <location>
        <begin position="1"/>
        <end position="23"/>
    </location>
</feature>
<organism evidence="4 5">
    <name type="scientific">Hohenbuehelia grisea</name>
    <dbReference type="NCBI Taxonomy" id="104357"/>
    <lineage>
        <taxon>Eukaryota</taxon>
        <taxon>Fungi</taxon>
        <taxon>Dikarya</taxon>
        <taxon>Basidiomycota</taxon>
        <taxon>Agaricomycotina</taxon>
        <taxon>Agaricomycetes</taxon>
        <taxon>Agaricomycetidae</taxon>
        <taxon>Agaricales</taxon>
        <taxon>Pleurotineae</taxon>
        <taxon>Pleurotaceae</taxon>
        <taxon>Hohenbuehelia</taxon>
    </lineage>
</organism>
<dbReference type="Pfam" id="PF03473">
    <property type="entry name" value="MOSC"/>
    <property type="match status" value="1"/>
</dbReference>
<reference evidence="5" key="1">
    <citation type="submission" date="2024-06" db="EMBL/GenBank/DDBJ databases">
        <title>Multi-omics analyses provide insights into the biosynthesis of the anticancer antibiotic pleurotin in Hohenbuehelia grisea.</title>
        <authorList>
            <person name="Weaver J.A."/>
            <person name="Alberti F."/>
        </authorList>
    </citation>
    <scope>NUCLEOTIDE SEQUENCE [LARGE SCALE GENOMIC DNA]</scope>
    <source>
        <strain evidence="5">T-177</strain>
    </source>
</reference>
<dbReference type="PANTHER" id="PTHR14237">
    <property type="entry name" value="MOLYBDOPTERIN COFACTOR SULFURASE MOSC"/>
    <property type="match status" value="1"/>
</dbReference>
<dbReference type="InterPro" id="IPR005302">
    <property type="entry name" value="MoCF_Sase_C"/>
</dbReference>
<evidence type="ECO:0000313" key="4">
    <source>
        <dbReference type="EMBL" id="KAL0951875.1"/>
    </source>
</evidence>
<sequence length="418" mass="45853">MRSDDSESSLSGESANPQTHGHRISVPSKPTLLIVSWLDALTLVAFFTIVPFLLRRRRLGRSSLARLKSIMAPSKDALDTVVEIKRVQGEVKIAQILVHPIKSCKGTSVQSALCTPEGLENDRRWSIIDASTKNVLTARELPTMVLITPRIEIDENSASGGSLIVTFPIESGSTDFSTPLRPTEDILKTWRRLSDISLWESPAIDGYITECLPPSTSSPSQILSVFLKREVYLAYKGPIPREYGPTATFPDLKGSVAFQDLYPLLFMSAESTSALDEWVVAMESEGRANGRQLIGEEWRNGGVKVERFRPNIVVTGAGPFAEDGWTEIAIGNSKEEAERAPPISLVSKCQRCLLPNISPETGVRDKAVPYKVLMKHRIGIDPLAKMKPYVGVNGVPTGSGVVKVGDWVDVRKYADDPL</sequence>
<proteinExistence type="predicted"/>
<accession>A0ABR3J890</accession>
<keyword evidence="2" id="KW-0472">Membrane</keyword>
<dbReference type="PANTHER" id="PTHR14237:SF19">
    <property type="entry name" value="MITOCHONDRIAL AMIDOXIME REDUCING COMPONENT 1"/>
    <property type="match status" value="1"/>
</dbReference>
<evidence type="ECO:0000313" key="5">
    <source>
        <dbReference type="Proteomes" id="UP001556367"/>
    </source>
</evidence>
<dbReference type="EMBL" id="JASNQZ010000011">
    <property type="protein sequence ID" value="KAL0951875.1"/>
    <property type="molecule type" value="Genomic_DNA"/>
</dbReference>
<evidence type="ECO:0000259" key="3">
    <source>
        <dbReference type="PROSITE" id="PS51340"/>
    </source>
</evidence>
<gene>
    <name evidence="4" type="ORF">HGRIS_008535</name>
</gene>
<name>A0ABR3J890_9AGAR</name>